<dbReference type="AlphaFoldDB" id="A0A0W0Z1L0"/>
<dbReference type="InterPro" id="IPR000086">
    <property type="entry name" value="NUDIX_hydrolase_dom"/>
</dbReference>
<keyword evidence="6" id="KW-0464">Manganese</keyword>
<evidence type="ECO:0000313" key="9">
    <source>
        <dbReference type="Proteomes" id="UP000054600"/>
    </source>
</evidence>
<evidence type="ECO:0000256" key="3">
    <source>
        <dbReference type="ARBA" id="ARBA00022723"/>
    </source>
</evidence>
<dbReference type="GO" id="GO:0046872">
    <property type="term" value="F:metal ion binding"/>
    <property type="evidence" value="ECO:0007669"/>
    <property type="project" value="UniProtKB-KW"/>
</dbReference>
<dbReference type="Pfam" id="PF00293">
    <property type="entry name" value="NUDIX"/>
    <property type="match status" value="1"/>
</dbReference>
<comment type="caution">
    <text evidence="8">The sequence shown here is derived from an EMBL/GenBank/DDBJ whole genome shotgun (WGS) entry which is preliminary data.</text>
</comment>
<dbReference type="PROSITE" id="PS51462">
    <property type="entry name" value="NUDIX"/>
    <property type="match status" value="1"/>
</dbReference>
<dbReference type="SUPFAM" id="SSF55811">
    <property type="entry name" value="Nudix"/>
    <property type="match status" value="1"/>
</dbReference>
<dbReference type="Gene3D" id="3.90.79.10">
    <property type="entry name" value="Nucleoside Triphosphate Pyrophosphohydrolase"/>
    <property type="match status" value="1"/>
</dbReference>
<evidence type="ECO:0000259" key="7">
    <source>
        <dbReference type="PROSITE" id="PS51462"/>
    </source>
</evidence>
<dbReference type="PATRIC" id="fig|1122169.6.peg.1069"/>
<dbReference type="InterPro" id="IPR045121">
    <property type="entry name" value="CoAse"/>
</dbReference>
<keyword evidence="3" id="KW-0479">Metal-binding</keyword>
<organism evidence="8 9">
    <name type="scientific">Legionella shakespearei DSM 23087</name>
    <dbReference type="NCBI Taxonomy" id="1122169"/>
    <lineage>
        <taxon>Bacteria</taxon>
        <taxon>Pseudomonadati</taxon>
        <taxon>Pseudomonadota</taxon>
        <taxon>Gammaproteobacteria</taxon>
        <taxon>Legionellales</taxon>
        <taxon>Legionellaceae</taxon>
        <taxon>Legionella</taxon>
    </lineage>
</organism>
<dbReference type="OrthoDB" id="9802805at2"/>
<comment type="cofactor">
    <cofactor evidence="1">
        <name>Mn(2+)</name>
        <dbReference type="ChEBI" id="CHEBI:29035"/>
    </cofactor>
</comment>
<name>A0A0W0Z1L0_9GAMM</name>
<proteinExistence type="predicted"/>
<dbReference type="PANTHER" id="PTHR12992:SF11">
    <property type="entry name" value="MITOCHONDRIAL COENZYME A DIPHOSPHATASE NUDT8"/>
    <property type="match status" value="1"/>
</dbReference>
<evidence type="ECO:0000256" key="1">
    <source>
        <dbReference type="ARBA" id="ARBA00001936"/>
    </source>
</evidence>
<gene>
    <name evidence="8" type="ORF">Lsha_0925</name>
</gene>
<dbReference type="PANTHER" id="PTHR12992">
    <property type="entry name" value="NUDIX HYDROLASE"/>
    <property type="match status" value="1"/>
</dbReference>
<keyword evidence="5" id="KW-0460">Magnesium</keyword>
<evidence type="ECO:0000313" key="8">
    <source>
        <dbReference type="EMBL" id="KTD62751.1"/>
    </source>
</evidence>
<dbReference type="RefSeq" id="WP_018578238.1">
    <property type="nucleotide sequence ID" value="NZ_KB892426.1"/>
</dbReference>
<reference evidence="8 9" key="1">
    <citation type="submission" date="2015-11" db="EMBL/GenBank/DDBJ databases">
        <title>Genomic analysis of 38 Legionella species identifies large and diverse effector repertoires.</title>
        <authorList>
            <person name="Burstein D."/>
            <person name="Amaro F."/>
            <person name="Zusman T."/>
            <person name="Lifshitz Z."/>
            <person name="Cohen O."/>
            <person name="Gilbert J.A."/>
            <person name="Pupko T."/>
            <person name="Shuman H.A."/>
            <person name="Segal G."/>
        </authorList>
    </citation>
    <scope>NUCLEOTIDE SEQUENCE [LARGE SCALE GENOMIC DNA]</scope>
    <source>
        <strain evidence="8 9">ATCC 49655</strain>
    </source>
</reference>
<dbReference type="CDD" id="cd03426">
    <property type="entry name" value="NUDIX_CoAse_Nudt7"/>
    <property type="match status" value="1"/>
</dbReference>
<dbReference type="eggNOG" id="COG0494">
    <property type="taxonomic scope" value="Bacteria"/>
</dbReference>
<keyword evidence="9" id="KW-1185">Reference proteome</keyword>
<evidence type="ECO:0000256" key="2">
    <source>
        <dbReference type="ARBA" id="ARBA00001946"/>
    </source>
</evidence>
<comment type="cofactor">
    <cofactor evidence="2">
        <name>Mg(2+)</name>
        <dbReference type="ChEBI" id="CHEBI:18420"/>
    </cofactor>
</comment>
<keyword evidence="4" id="KW-0378">Hydrolase</keyword>
<evidence type="ECO:0000256" key="4">
    <source>
        <dbReference type="ARBA" id="ARBA00022801"/>
    </source>
</evidence>
<dbReference type="STRING" id="1122169.Lsha_0925"/>
<dbReference type="InterPro" id="IPR015797">
    <property type="entry name" value="NUDIX_hydrolase-like_dom_sf"/>
</dbReference>
<dbReference type="GO" id="GO:0010945">
    <property type="term" value="F:coenzyme A diphosphatase activity"/>
    <property type="evidence" value="ECO:0007669"/>
    <property type="project" value="InterPro"/>
</dbReference>
<protein>
    <submittedName>
        <fullName evidence="8">MutT/nudix family transporter protein</fullName>
    </submittedName>
</protein>
<feature type="domain" description="Nudix hydrolase" evidence="7">
    <location>
        <begin position="9"/>
        <end position="169"/>
    </location>
</feature>
<evidence type="ECO:0000256" key="5">
    <source>
        <dbReference type="ARBA" id="ARBA00022842"/>
    </source>
</evidence>
<dbReference type="Proteomes" id="UP000054600">
    <property type="component" value="Unassembled WGS sequence"/>
</dbReference>
<dbReference type="EMBL" id="LNYW01000030">
    <property type="protein sequence ID" value="KTD62751.1"/>
    <property type="molecule type" value="Genomic_DNA"/>
</dbReference>
<accession>A0A0W0Z1L0</accession>
<sequence length="169" mass="19502">MDLNKANKTTAVESAVMVLHELSTDSLILTRRNDQLRHHPGEISFPGGVREEQDHSLYDTALRELYEELNIDKERLMPVKALEVERTLNGILIYPWLATIEAIHPYSMNIQEVTAIVSVPFNLVKQASNYRDIRVERHGLHFKSCQFIPYEGIIWGATARIMKQLIDYK</sequence>
<evidence type="ECO:0000256" key="6">
    <source>
        <dbReference type="ARBA" id="ARBA00023211"/>
    </source>
</evidence>